<keyword evidence="2" id="KW-1133">Transmembrane helix</keyword>
<proteinExistence type="predicted"/>
<dbReference type="EMBL" id="CP004120">
    <property type="protein sequence ID" value="AGT42889.1"/>
    <property type="molecule type" value="Genomic_DNA"/>
</dbReference>
<dbReference type="InterPro" id="IPR004155">
    <property type="entry name" value="PBS_lyase_HEAT"/>
</dbReference>
<name>S6A7Y4_9SPIR</name>
<dbReference type="InterPro" id="IPR016024">
    <property type="entry name" value="ARM-type_fold"/>
</dbReference>
<accession>S6A7Y4</accession>
<feature type="compositionally biased region" description="Basic and acidic residues" evidence="1">
    <location>
        <begin position="40"/>
        <end position="60"/>
    </location>
</feature>
<dbReference type="AlphaFoldDB" id="S6A7Y4"/>
<dbReference type="InterPro" id="IPR011989">
    <property type="entry name" value="ARM-like"/>
</dbReference>
<evidence type="ECO:0000313" key="3">
    <source>
        <dbReference type="EMBL" id="AGT42889.1"/>
    </source>
</evidence>
<keyword evidence="2" id="KW-0472">Membrane</keyword>
<protein>
    <submittedName>
        <fullName evidence="3">HEAT repeat-containing PBS lyase</fullName>
    </submittedName>
</protein>
<dbReference type="PANTHER" id="PTHR12697">
    <property type="entry name" value="PBS LYASE HEAT-LIKE PROTEIN"/>
    <property type="match status" value="1"/>
</dbReference>
<sequence>MDTGETMKKRLNLKTPFIFLFILIYASFAFTQNPPSEEQTSDKEQKKSENGKTEETAKKEISEAEERRNIILYGLADDILELIKTLQNEKEDGFDSDLQKIFTETKVPAVRNALFAYFAQKKNSCLKTDALIVLESRYDYPKDTVNAAIAYIRDLEIADGIQYLREILKDEDSDYTAISITALGKIGGAEDAVFLSELFESDSSKDEKEMLILKQNIMFALEELHSGETWDFLEKTAADTEENSIIRGTAAAALGKIGDEKAVPVLTELFEDKDPVLRTAAIKGLAGFKTEKARAVLLQAFKDTYYKVRLQAIQSAKEEKNPAAVPYILYRAKKDPENTVRIAAIEALSELNDGESNEWIKEAFNDEKTGITLRLKIAEYFLKNNFDFIYADVEKETLVSLSASNKQKNKFASELGKIISKIENGATAKIAEAFMNHKEVLFKSIGLDMFKLNKYSSLVPLVSAIAENESNGALSRRAKTLLEQAGSK</sequence>
<evidence type="ECO:0000256" key="1">
    <source>
        <dbReference type="SAM" id="MobiDB-lite"/>
    </source>
</evidence>
<dbReference type="SMART" id="SM00567">
    <property type="entry name" value="EZ_HEAT"/>
    <property type="match status" value="3"/>
</dbReference>
<keyword evidence="2" id="KW-0812">Transmembrane</keyword>
<dbReference type="GO" id="GO:0016491">
    <property type="term" value="F:oxidoreductase activity"/>
    <property type="evidence" value="ECO:0007669"/>
    <property type="project" value="TreeGrafter"/>
</dbReference>
<evidence type="ECO:0000256" key="2">
    <source>
        <dbReference type="SAM" id="Phobius"/>
    </source>
</evidence>
<dbReference type="GO" id="GO:0016829">
    <property type="term" value="F:lyase activity"/>
    <property type="evidence" value="ECO:0007669"/>
    <property type="project" value="UniProtKB-KW"/>
</dbReference>
<keyword evidence="4" id="KW-1185">Reference proteome</keyword>
<dbReference type="STRING" id="1291379.TPE_0393"/>
<dbReference type="PATRIC" id="fig|1291379.3.peg.392"/>
<dbReference type="SUPFAM" id="SSF48371">
    <property type="entry name" value="ARM repeat"/>
    <property type="match status" value="1"/>
</dbReference>
<dbReference type="HOGENOM" id="CLU_035419_0_0_12"/>
<dbReference type="Gene3D" id="1.25.10.10">
    <property type="entry name" value="Leucine-rich Repeat Variant"/>
    <property type="match status" value="1"/>
</dbReference>
<dbReference type="PANTHER" id="PTHR12697:SF38">
    <property type="entry name" value="PBS LYASE HEAT DOMAIN PROTEIN REPEAT-CONTAINING PROTEIN"/>
    <property type="match status" value="1"/>
</dbReference>
<keyword evidence="3" id="KW-0456">Lyase</keyword>
<gene>
    <name evidence="3" type="ORF">TPE_0393</name>
</gene>
<evidence type="ECO:0000313" key="4">
    <source>
        <dbReference type="Proteomes" id="UP000015620"/>
    </source>
</evidence>
<reference evidence="3 4" key="1">
    <citation type="journal article" date="2013" name="PLoS ONE">
        <title>Genome-Wide Relatedness of Treponema pedis, from Gingiva and Necrotic Skin Lesions of Pigs, with the Human Oral Pathogen Treponema denticola.</title>
        <authorList>
            <person name="Svartstrom O."/>
            <person name="Mushtaq M."/>
            <person name="Pringle M."/>
            <person name="Segerman B."/>
        </authorList>
    </citation>
    <scope>NUCLEOTIDE SEQUENCE [LARGE SCALE GENOMIC DNA]</scope>
    <source>
        <strain evidence="3">T A4</strain>
    </source>
</reference>
<feature type="transmembrane region" description="Helical" evidence="2">
    <location>
        <begin position="12"/>
        <end position="30"/>
    </location>
</feature>
<dbReference type="KEGG" id="tped:TPE_0393"/>
<dbReference type="Proteomes" id="UP000015620">
    <property type="component" value="Chromosome"/>
</dbReference>
<organism evidence="3 4">
    <name type="scientific">Treponema pedis str. T A4</name>
    <dbReference type="NCBI Taxonomy" id="1291379"/>
    <lineage>
        <taxon>Bacteria</taxon>
        <taxon>Pseudomonadati</taxon>
        <taxon>Spirochaetota</taxon>
        <taxon>Spirochaetia</taxon>
        <taxon>Spirochaetales</taxon>
        <taxon>Treponemataceae</taxon>
        <taxon>Treponema</taxon>
    </lineage>
</organism>
<feature type="region of interest" description="Disordered" evidence="1">
    <location>
        <begin position="34"/>
        <end position="60"/>
    </location>
</feature>
<dbReference type="Pfam" id="PF13646">
    <property type="entry name" value="HEAT_2"/>
    <property type="match status" value="1"/>
</dbReference>